<evidence type="ECO:0000256" key="1">
    <source>
        <dbReference type="SAM" id="Phobius"/>
    </source>
</evidence>
<proteinExistence type="predicted"/>
<keyword evidence="1" id="KW-1133">Transmembrane helix</keyword>
<gene>
    <name evidence="2" type="ORF">BJ508DRAFT_69238</name>
</gene>
<evidence type="ECO:0000313" key="2">
    <source>
        <dbReference type="EMBL" id="RPA72640.1"/>
    </source>
</evidence>
<feature type="transmembrane region" description="Helical" evidence="1">
    <location>
        <begin position="215"/>
        <end position="241"/>
    </location>
</feature>
<keyword evidence="3" id="KW-1185">Reference proteome</keyword>
<dbReference type="Proteomes" id="UP000275078">
    <property type="component" value="Unassembled WGS sequence"/>
</dbReference>
<keyword evidence="1" id="KW-0472">Membrane</keyword>
<name>A0A3N4HL94_ASCIM</name>
<organism evidence="2 3">
    <name type="scientific">Ascobolus immersus RN42</name>
    <dbReference type="NCBI Taxonomy" id="1160509"/>
    <lineage>
        <taxon>Eukaryota</taxon>
        <taxon>Fungi</taxon>
        <taxon>Dikarya</taxon>
        <taxon>Ascomycota</taxon>
        <taxon>Pezizomycotina</taxon>
        <taxon>Pezizomycetes</taxon>
        <taxon>Pezizales</taxon>
        <taxon>Ascobolaceae</taxon>
        <taxon>Ascobolus</taxon>
    </lineage>
</organism>
<keyword evidence="1" id="KW-0812">Transmembrane</keyword>
<sequence length="312" mass="34955">MDRKRFLPQPTVHKIVRDTQEIFTPAINGQIPRITRYLVAWPSIHSTSTMSNSEPKSKVTRLFERILKKSNECALGCYYGSAKEIGCGNSVLCAFQERWSKFFDKLNRCIPVECAGHGEEHEMAGDIVDEIVDLEDRLKQGETISFDESTLRFSYFPTKKYKFSKNSNSSIRFASETDTSPQNTARTLPDSIPSIDTSAQTLYTTASSDADKDPMWKLTVGLSISLGALFIAAIVITVMFARKRLRKRSNSHSFGVDHLQELEGSRRIESCGISVELHAEKTGTEVEEMESCEIYEAPETGTRNGKVLESGV</sequence>
<protein>
    <submittedName>
        <fullName evidence="2">Uncharacterized protein</fullName>
    </submittedName>
</protein>
<dbReference type="EMBL" id="ML119853">
    <property type="protein sequence ID" value="RPA72640.1"/>
    <property type="molecule type" value="Genomic_DNA"/>
</dbReference>
<accession>A0A3N4HL94</accession>
<reference evidence="2 3" key="1">
    <citation type="journal article" date="2018" name="Nat. Ecol. Evol.">
        <title>Pezizomycetes genomes reveal the molecular basis of ectomycorrhizal truffle lifestyle.</title>
        <authorList>
            <person name="Murat C."/>
            <person name="Payen T."/>
            <person name="Noel B."/>
            <person name="Kuo A."/>
            <person name="Morin E."/>
            <person name="Chen J."/>
            <person name="Kohler A."/>
            <person name="Krizsan K."/>
            <person name="Balestrini R."/>
            <person name="Da Silva C."/>
            <person name="Montanini B."/>
            <person name="Hainaut M."/>
            <person name="Levati E."/>
            <person name="Barry K.W."/>
            <person name="Belfiori B."/>
            <person name="Cichocki N."/>
            <person name="Clum A."/>
            <person name="Dockter R.B."/>
            <person name="Fauchery L."/>
            <person name="Guy J."/>
            <person name="Iotti M."/>
            <person name="Le Tacon F."/>
            <person name="Lindquist E.A."/>
            <person name="Lipzen A."/>
            <person name="Malagnac F."/>
            <person name="Mello A."/>
            <person name="Molinier V."/>
            <person name="Miyauchi S."/>
            <person name="Poulain J."/>
            <person name="Riccioni C."/>
            <person name="Rubini A."/>
            <person name="Sitrit Y."/>
            <person name="Splivallo R."/>
            <person name="Traeger S."/>
            <person name="Wang M."/>
            <person name="Zifcakova L."/>
            <person name="Wipf D."/>
            <person name="Zambonelli A."/>
            <person name="Paolocci F."/>
            <person name="Nowrousian M."/>
            <person name="Ottonello S."/>
            <person name="Baldrian P."/>
            <person name="Spatafora J.W."/>
            <person name="Henrissat B."/>
            <person name="Nagy L.G."/>
            <person name="Aury J.M."/>
            <person name="Wincker P."/>
            <person name="Grigoriev I.V."/>
            <person name="Bonfante P."/>
            <person name="Martin F.M."/>
        </authorList>
    </citation>
    <scope>NUCLEOTIDE SEQUENCE [LARGE SCALE GENOMIC DNA]</scope>
    <source>
        <strain evidence="2 3">RN42</strain>
    </source>
</reference>
<evidence type="ECO:0000313" key="3">
    <source>
        <dbReference type="Proteomes" id="UP000275078"/>
    </source>
</evidence>
<dbReference type="AlphaFoldDB" id="A0A3N4HL94"/>